<evidence type="ECO:0000256" key="6">
    <source>
        <dbReference type="ARBA" id="ARBA00013031"/>
    </source>
</evidence>
<dbReference type="EC" id="4.2.3.4" evidence="6 17"/>
<dbReference type="GO" id="GO:0000166">
    <property type="term" value="F:nucleotide binding"/>
    <property type="evidence" value="ECO:0007669"/>
    <property type="project" value="UniProtKB-KW"/>
</dbReference>
<evidence type="ECO:0000313" key="21">
    <source>
        <dbReference type="Proteomes" id="UP000621436"/>
    </source>
</evidence>
<feature type="binding site" evidence="17">
    <location>
        <begin position="108"/>
        <end position="112"/>
    </location>
    <ligand>
        <name>NAD(+)</name>
        <dbReference type="ChEBI" id="CHEBI:57540"/>
    </ligand>
</feature>
<feature type="domain" description="3-dehydroquinate synthase N-terminal" evidence="18">
    <location>
        <begin position="71"/>
        <end position="181"/>
    </location>
</feature>
<dbReference type="GO" id="GO:0003856">
    <property type="term" value="F:3-dehydroquinate synthase activity"/>
    <property type="evidence" value="ECO:0007669"/>
    <property type="project" value="UniProtKB-UniRule"/>
</dbReference>
<evidence type="ECO:0000256" key="13">
    <source>
        <dbReference type="ARBA" id="ARBA00023027"/>
    </source>
</evidence>
<keyword evidence="11 17" id="KW-0547">Nucleotide-binding</keyword>
<keyword evidence="12 17" id="KW-0862">Zinc</keyword>
<dbReference type="AlphaFoldDB" id="A0A931F9Z5"/>
<dbReference type="Gene3D" id="1.20.1090.10">
    <property type="entry name" value="Dehydroquinate synthase-like - alpha domain"/>
    <property type="match status" value="1"/>
</dbReference>
<dbReference type="SUPFAM" id="SSF56796">
    <property type="entry name" value="Dehydroquinate synthase-like"/>
    <property type="match status" value="1"/>
</dbReference>
<evidence type="ECO:0000256" key="14">
    <source>
        <dbReference type="ARBA" id="ARBA00023141"/>
    </source>
</evidence>
<dbReference type="GO" id="GO:0008652">
    <property type="term" value="P:amino acid biosynthetic process"/>
    <property type="evidence" value="ECO:0007669"/>
    <property type="project" value="UniProtKB-KW"/>
</dbReference>
<dbReference type="Pfam" id="PF01761">
    <property type="entry name" value="DHQ_synthase"/>
    <property type="match status" value="1"/>
</dbReference>
<keyword evidence="21" id="KW-1185">Reference proteome</keyword>
<evidence type="ECO:0000256" key="1">
    <source>
        <dbReference type="ARBA" id="ARBA00001393"/>
    </source>
</evidence>
<comment type="caution">
    <text evidence="20">The sequence shown here is derived from an EMBL/GenBank/DDBJ whole genome shotgun (WGS) entry which is preliminary data.</text>
</comment>
<dbReference type="CDD" id="cd08195">
    <property type="entry name" value="DHQS"/>
    <property type="match status" value="1"/>
</dbReference>
<dbReference type="Gene3D" id="3.40.50.1970">
    <property type="match status" value="1"/>
</dbReference>
<evidence type="ECO:0000256" key="8">
    <source>
        <dbReference type="ARBA" id="ARBA00022490"/>
    </source>
</evidence>
<protein>
    <recommendedName>
        <fullName evidence="7 17">3-dehydroquinate synthase</fullName>
        <shortName evidence="17">DHQS</shortName>
        <ecNumber evidence="6 17">4.2.3.4</ecNumber>
    </recommendedName>
</protein>
<comment type="cofactor">
    <cofactor evidence="2 17">
        <name>NAD(+)</name>
        <dbReference type="ChEBI" id="CHEBI:57540"/>
    </cofactor>
</comment>
<dbReference type="PANTHER" id="PTHR43622:SF7">
    <property type="entry name" value="3-DEHYDROQUINATE SYNTHASE, CHLOROPLASTIC"/>
    <property type="match status" value="1"/>
</dbReference>
<feature type="binding site" evidence="17">
    <location>
        <position position="187"/>
    </location>
    <ligand>
        <name>Zn(2+)</name>
        <dbReference type="ChEBI" id="CHEBI:29105"/>
    </ligand>
</feature>
<reference evidence="20" key="1">
    <citation type="submission" date="2020-11" db="EMBL/GenBank/DDBJ databases">
        <title>Halonatronomonas betainensis gen. nov., sp. nov. a novel haloalkaliphilic representative of the family Halanaerobiacae capable of betaine degradation.</title>
        <authorList>
            <person name="Boltyanskaya Y."/>
            <person name="Kevbrin V."/>
            <person name="Detkova E."/>
            <person name="Grouzdev D.S."/>
            <person name="Koziaeva V."/>
            <person name="Zhilina T."/>
        </authorList>
    </citation>
    <scope>NUCLEOTIDE SEQUENCE</scope>
    <source>
        <strain evidence="20">Z-7014</strain>
    </source>
</reference>
<keyword evidence="15 17" id="KW-0456">Lyase</keyword>
<dbReference type="EMBL" id="JADPIE010000002">
    <property type="protein sequence ID" value="MBF8436407.1"/>
    <property type="molecule type" value="Genomic_DNA"/>
</dbReference>
<feature type="binding site" evidence="17">
    <location>
        <position position="154"/>
    </location>
    <ligand>
        <name>NAD(+)</name>
        <dbReference type="ChEBI" id="CHEBI:57540"/>
    </ligand>
</feature>
<feature type="binding site" evidence="17">
    <location>
        <begin position="132"/>
        <end position="133"/>
    </location>
    <ligand>
        <name>NAD(+)</name>
        <dbReference type="ChEBI" id="CHEBI:57540"/>
    </ligand>
</feature>
<evidence type="ECO:0000259" key="19">
    <source>
        <dbReference type="Pfam" id="PF24621"/>
    </source>
</evidence>
<evidence type="ECO:0000256" key="11">
    <source>
        <dbReference type="ARBA" id="ARBA00022741"/>
    </source>
</evidence>
<comment type="cofactor">
    <cofactor evidence="17">
        <name>Co(2+)</name>
        <dbReference type="ChEBI" id="CHEBI:48828"/>
    </cofactor>
    <cofactor evidence="17">
        <name>Zn(2+)</name>
        <dbReference type="ChEBI" id="CHEBI:29105"/>
    </cofactor>
    <text evidence="17">Binds 1 divalent metal cation per subunit. Can use either Co(2+) or Zn(2+).</text>
</comment>
<evidence type="ECO:0000256" key="10">
    <source>
        <dbReference type="ARBA" id="ARBA00022723"/>
    </source>
</evidence>
<evidence type="ECO:0000256" key="9">
    <source>
        <dbReference type="ARBA" id="ARBA00022605"/>
    </source>
</evidence>
<keyword evidence="13 17" id="KW-0520">NAD</keyword>
<evidence type="ECO:0000256" key="15">
    <source>
        <dbReference type="ARBA" id="ARBA00023239"/>
    </source>
</evidence>
<feature type="domain" description="3-dehydroquinate synthase C-terminal" evidence="19">
    <location>
        <begin position="184"/>
        <end position="328"/>
    </location>
</feature>
<dbReference type="InterPro" id="IPR050071">
    <property type="entry name" value="Dehydroquinate_synthase"/>
</dbReference>
<dbReference type="GO" id="GO:0009423">
    <property type="term" value="P:chorismate biosynthetic process"/>
    <property type="evidence" value="ECO:0007669"/>
    <property type="project" value="UniProtKB-UniRule"/>
</dbReference>
<evidence type="ECO:0000256" key="17">
    <source>
        <dbReference type="HAMAP-Rule" id="MF_00110"/>
    </source>
</evidence>
<evidence type="ECO:0000256" key="2">
    <source>
        <dbReference type="ARBA" id="ARBA00001911"/>
    </source>
</evidence>
<sequence length="364" mass="40496">MTNTLKVNLDKDSYDIIIDNQILNNAGQIIASNLNIGKKILIISDQNVYPLYGNSLKKSLEKEDYQVQSHIIEPGEKSKNNAELNKIYDLLLKSRFDRNSSIIALGGGVVGDLAGMAAATFMRGINFIQIPTSLLAQVDSSVGGKVAINHPEAKNIIGAFYQPEIVIIDINLLKTLKARDYNTGLAEVIKYGLGFNKDLFDYIENNIGEIKEIKPEVLIKLVYICCQIKSNIVNQDEKEKGVRARLNLGHTVGHAVEALTGYNEYTHGEAIAIGMVYESYLAKKLGYIKLAEINRLKKLLTSFNLPVNLPASISFKSLITKMQTDKKVKNNKIFLAIPNSLGDTIITSDWHKKYLKEIIKKAPE</sequence>
<dbReference type="InterPro" id="IPR056179">
    <property type="entry name" value="DHQS_C"/>
</dbReference>
<dbReference type="GO" id="GO:0009073">
    <property type="term" value="P:aromatic amino acid family biosynthetic process"/>
    <property type="evidence" value="ECO:0007669"/>
    <property type="project" value="UniProtKB-KW"/>
</dbReference>
<keyword evidence="16 17" id="KW-0170">Cobalt</keyword>
<keyword evidence="10 17" id="KW-0479">Metal-binding</keyword>
<dbReference type="Proteomes" id="UP000621436">
    <property type="component" value="Unassembled WGS sequence"/>
</dbReference>
<dbReference type="GO" id="GO:0046872">
    <property type="term" value="F:metal ion binding"/>
    <property type="evidence" value="ECO:0007669"/>
    <property type="project" value="UniProtKB-KW"/>
</dbReference>
<gene>
    <name evidence="17" type="primary">aroB</name>
    <name evidence="20" type="ORF">I0Q91_04880</name>
</gene>
<dbReference type="HAMAP" id="MF_00110">
    <property type="entry name" value="DHQ_synthase"/>
    <property type="match status" value="1"/>
</dbReference>
<feature type="binding site" evidence="17">
    <location>
        <position position="267"/>
    </location>
    <ligand>
        <name>Zn(2+)</name>
        <dbReference type="ChEBI" id="CHEBI:29105"/>
    </ligand>
</feature>
<comment type="pathway">
    <text evidence="4 17">Metabolic intermediate biosynthesis; chorismate biosynthesis; chorismate from D-erythrose 4-phosphate and phosphoenolpyruvate: step 2/7.</text>
</comment>
<comment type="catalytic activity">
    <reaction evidence="1 17">
        <text>7-phospho-2-dehydro-3-deoxy-D-arabino-heptonate = 3-dehydroquinate + phosphate</text>
        <dbReference type="Rhea" id="RHEA:21968"/>
        <dbReference type="ChEBI" id="CHEBI:32364"/>
        <dbReference type="ChEBI" id="CHEBI:43474"/>
        <dbReference type="ChEBI" id="CHEBI:58394"/>
        <dbReference type="EC" id="4.2.3.4"/>
    </reaction>
</comment>
<dbReference type="Pfam" id="PF24621">
    <property type="entry name" value="DHQS_C"/>
    <property type="match status" value="1"/>
</dbReference>
<keyword evidence="14 17" id="KW-0057">Aromatic amino acid biosynthesis</keyword>
<evidence type="ECO:0000256" key="4">
    <source>
        <dbReference type="ARBA" id="ARBA00004661"/>
    </source>
</evidence>
<comment type="similarity">
    <text evidence="5 17">Belongs to the sugar phosphate cyclases superfamily. Dehydroquinate synthase family.</text>
</comment>
<dbReference type="InterPro" id="IPR030963">
    <property type="entry name" value="DHQ_synth_fam"/>
</dbReference>
<organism evidence="20 21">
    <name type="scientific">Halonatronomonas betaini</name>
    <dbReference type="NCBI Taxonomy" id="2778430"/>
    <lineage>
        <taxon>Bacteria</taxon>
        <taxon>Bacillati</taxon>
        <taxon>Bacillota</taxon>
        <taxon>Clostridia</taxon>
        <taxon>Halanaerobiales</taxon>
        <taxon>Halarsenatibacteraceae</taxon>
        <taxon>Halonatronomonas</taxon>
    </lineage>
</organism>
<keyword evidence="8 17" id="KW-0963">Cytoplasm</keyword>
<evidence type="ECO:0000256" key="12">
    <source>
        <dbReference type="ARBA" id="ARBA00022833"/>
    </source>
</evidence>
<dbReference type="PIRSF" id="PIRSF001455">
    <property type="entry name" value="DHQ_synth"/>
    <property type="match status" value="1"/>
</dbReference>
<dbReference type="RefSeq" id="WP_270453277.1">
    <property type="nucleotide sequence ID" value="NZ_JADPIE010000002.1"/>
</dbReference>
<proteinExistence type="inferred from homology"/>
<evidence type="ECO:0000256" key="7">
    <source>
        <dbReference type="ARBA" id="ARBA00017684"/>
    </source>
</evidence>
<dbReference type="InterPro" id="IPR030960">
    <property type="entry name" value="DHQS/DOIS_N"/>
</dbReference>
<evidence type="ECO:0000256" key="5">
    <source>
        <dbReference type="ARBA" id="ARBA00005412"/>
    </source>
</evidence>
<comment type="subcellular location">
    <subcellularLocation>
        <location evidence="3 17">Cytoplasm</location>
    </subcellularLocation>
</comment>
<accession>A0A931F9Z5</accession>
<comment type="function">
    <text evidence="17">Catalyzes the conversion of 3-deoxy-D-arabino-heptulosonate 7-phosphate (DAHP) to dehydroquinate (DHQ).</text>
</comment>
<feature type="binding site" evidence="17">
    <location>
        <position position="145"/>
    </location>
    <ligand>
        <name>NAD(+)</name>
        <dbReference type="ChEBI" id="CHEBI:57540"/>
    </ligand>
</feature>
<dbReference type="NCBIfam" id="TIGR01357">
    <property type="entry name" value="aroB"/>
    <property type="match status" value="1"/>
</dbReference>
<feature type="binding site" evidence="17">
    <location>
        <position position="250"/>
    </location>
    <ligand>
        <name>Zn(2+)</name>
        <dbReference type="ChEBI" id="CHEBI:29105"/>
    </ligand>
</feature>
<dbReference type="FunFam" id="3.40.50.1970:FF:000001">
    <property type="entry name" value="3-dehydroquinate synthase"/>
    <property type="match status" value="1"/>
</dbReference>
<dbReference type="GO" id="GO:0005737">
    <property type="term" value="C:cytoplasm"/>
    <property type="evidence" value="ECO:0007669"/>
    <property type="project" value="UniProtKB-SubCell"/>
</dbReference>
<evidence type="ECO:0000313" key="20">
    <source>
        <dbReference type="EMBL" id="MBF8436407.1"/>
    </source>
</evidence>
<evidence type="ECO:0000256" key="16">
    <source>
        <dbReference type="ARBA" id="ARBA00023285"/>
    </source>
</evidence>
<dbReference type="InterPro" id="IPR016037">
    <property type="entry name" value="DHQ_synth_AroB"/>
</dbReference>
<dbReference type="PANTHER" id="PTHR43622">
    <property type="entry name" value="3-DEHYDROQUINATE SYNTHASE"/>
    <property type="match status" value="1"/>
</dbReference>
<name>A0A931F9Z5_9FIRM</name>
<evidence type="ECO:0000259" key="18">
    <source>
        <dbReference type="Pfam" id="PF01761"/>
    </source>
</evidence>
<keyword evidence="9 17" id="KW-0028">Amino-acid biosynthesis</keyword>
<comment type="caution">
    <text evidence="17">Lacks conserved residue(s) required for the propagation of feature annotation.</text>
</comment>
<evidence type="ECO:0000256" key="3">
    <source>
        <dbReference type="ARBA" id="ARBA00004496"/>
    </source>
</evidence>